<dbReference type="InterPro" id="IPR008983">
    <property type="entry name" value="Tumour_necrosis_fac-like_dom"/>
</dbReference>
<gene>
    <name evidence="5" type="ORF">V1264_002724</name>
</gene>
<dbReference type="Proteomes" id="UP001374579">
    <property type="component" value="Unassembled WGS sequence"/>
</dbReference>
<dbReference type="GO" id="GO:0005576">
    <property type="term" value="C:extracellular region"/>
    <property type="evidence" value="ECO:0007669"/>
    <property type="project" value="UniProtKB-SubCell"/>
</dbReference>
<evidence type="ECO:0000313" key="6">
    <source>
        <dbReference type="Proteomes" id="UP001374579"/>
    </source>
</evidence>
<dbReference type="AlphaFoldDB" id="A0AAN9B6P2"/>
<name>A0AAN9B6P2_9CAEN</name>
<dbReference type="SMART" id="SM00110">
    <property type="entry name" value="C1Q"/>
    <property type="match status" value="1"/>
</dbReference>
<proteinExistence type="predicted"/>
<organism evidence="5 6">
    <name type="scientific">Littorina saxatilis</name>
    <dbReference type="NCBI Taxonomy" id="31220"/>
    <lineage>
        <taxon>Eukaryota</taxon>
        <taxon>Metazoa</taxon>
        <taxon>Spiralia</taxon>
        <taxon>Lophotrochozoa</taxon>
        <taxon>Mollusca</taxon>
        <taxon>Gastropoda</taxon>
        <taxon>Caenogastropoda</taxon>
        <taxon>Littorinimorpha</taxon>
        <taxon>Littorinoidea</taxon>
        <taxon>Littorinidae</taxon>
        <taxon>Littorina</taxon>
    </lineage>
</organism>
<accession>A0AAN9B6P2</accession>
<feature type="domain" description="C1q" evidence="4">
    <location>
        <begin position="6"/>
        <end position="149"/>
    </location>
</feature>
<comment type="caution">
    <text evidence="5">The sequence shown here is derived from an EMBL/GenBank/DDBJ whole genome shotgun (WGS) entry which is preliminary data.</text>
</comment>
<dbReference type="PROSITE" id="PS50871">
    <property type="entry name" value="C1Q"/>
    <property type="match status" value="1"/>
</dbReference>
<evidence type="ECO:0000256" key="2">
    <source>
        <dbReference type="ARBA" id="ARBA00022525"/>
    </source>
</evidence>
<dbReference type="GO" id="GO:0045202">
    <property type="term" value="C:synapse"/>
    <property type="evidence" value="ECO:0007669"/>
    <property type="project" value="TreeGrafter"/>
</dbReference>
<dbReference type="InterPro" id="IPR050822">
    <property type="entry name" value="Cerebellin_Synaptic_Org"/>
</dbReference>
<sequence length="152" mass="16835">MDQAKEEMGIKGFTVQFSQNPKNIEKRGDVLVFDSPLSNGNNLYDTKNGVFTAPRTGVYSFYMSGIVATDDLSGRSDLVIEKTDGKPLQKVFLRSRGDITVYSQGSFHVRCKLNRGEQVHVRHLGGDLGLKGESETTFSGVLEHVYADPFVK</sequence>
<comment type="subcellular location">
    <subcellularLocation>
        <location evidence="1">Secreted</location>
    </subcellularLocation>
</comment>
<dbReference type="PANTHER" id="PTHR22923:SF103">
    <property type="entry name" value="CEREBELLIN 20-RELATED"/>
    <property type="match status" value="1"/>
</dbReference>
<keyword evidence="6" id="KW-1185">Reference proteome</keyword>
<evidence type="ECO:0000256" key="1">
    <source>
        <dbReference type="ARBA" id="ARBA00004613"/>
    </source>
</evidence>
<dbReference type="PANTHER" id="PTHR22923">
    <property type="entry name" value="CEREBELLIN-RELATED"/>
    <property type="match status" value="1"/>
</dbReference>
<keyword evidence="2" id="KW-0964">Secreted</keyword>
<dbReference type="SUPFAM" id="SSF49842">
    <property type="entry name" value="TNF-like"/>
    <property type="match status" value="1"/>
</dbReference>
<evidence type="ECO:0000313" key="5">
    <source>
        <dbReference type="EMBL" id="KAK7098425.1"/>
    </source>
</evidence>
<dbReference type="EMBL" id="JBAMIC010000012">
    <property type="protein sequence ID" value="KAK7098425.1"/>
    <property type="molecule type" value="Genomic_DNA"/>
</dbReference>
<keyword evidence="3" id="KW-0732">Signal</keyword>
<dbReference type="Pfam" id="PF00386">
    <property type="entry name" value="C1q"/>
    <property type="match status" value="1"/>
</dbReference>
<dbReference type="GO" id="GO:0099558">
    <property type="term" value="P:maintenance of synapse structure"/>
    <property type="evidence" value="ECO:0007669"/>
    <property type="project" value="TreeGrafter"/>
</dbReference>
<evidence type="ECO:0000256" key="3">
    <source>
        <dbReference type="ARBA" id="ARBA00022729"/>
    </source>
</evidence>
<dbReference type="InterPro" id="IPR001073">
    <property type="entry name" value="C1q_dom"/>
</dbReference>
<dbReference type="Gene3D" id="2.60.120.40">
    <property type="match status" value="1"/>
</dbReference>
<evidence type="ECO:0000259" key="4">
    <source>
        <dbReference type="PROSITE" id="PS50871"/>
    </source>
</evidence>
<protein>
    <recommendedName>
        <fullName evidence="4">C1q domain-containing protein</fullName>
    </recommendedName>
</protein>
<reference evidence="5 6" key="1">
    <citation type="submission" date="2024-02" db="EMBL/GenBank/DDBJ databases">
        <title>Chromosome-scale genome assembly of the rough periwinkle Littorina saxatilis.</title>
        <authorList>
            <person name="De Jode A."/>
            <person name="Faria R."/>
            <person name="Formenti G."/>
            <person name="Sims Y."/>
            <person name="Smith T.P."/>
            <person name="Tracey A."/>
            <person name="Wood J.M.D."/>
            <person name="Zagrodzka Z.B."/>
            <person name="Johannesson K."/>
            <person name="Butlin R.K."/>
            <person name="Leder E.H."/>
        </authorList>
    </citation>
    <scope>NUCLEOTIDE SEQUENCE [LARGE SCALE GENOMIC DNA]</scope>
    <source>
        <strain evidence="5">Snail1</strain>
        <tissue evidence="5">Muscle</tissue>
    </source>
</reference>